<dbReference type="Pfam" id="PF17109">
    <property type="entry name" value="Goodbye"/>
    <property type="match status" value="1"/>
</dbReference>
<keyword evidence="3" id="KW-1185">Reference proteome</keyword>
<reference evidence="2" key="2">
    <citation type="journal article" date="2023" name="IMA Fungus">
        <title>Comparative genomic study of the Penicillium genus elucidates a diverse pangenome and 15 lateral gene transfer events.</title>
        <authorList>
            <person name="Petersen C."/>
            <person name="Sorensen T."/>
            <person name="Nielsen M.R."/>
            <person name="Sondergaard T.E."/>
            <person name="Sorensen J.L."/>
            <person name="Fitzpatrick D.A."/>
            <person name="Frisvad J.C."/>
            <person name="Nielsen K.L."/>
        </authorList>
    </citation>
    <scope>NUCLEOTIDE SEQUENCE</scope>
    <source>
        <strain evidence="2">IBT 21472</strain>
    </source>
</reference>
<organism evidence="2 3">
    <name type="scientific">Penicillium atrosanguineum</name>
    <dbReference type="NCBI Taxonomy" id="1132637"/>
    <lineage>
        <taxon>Eukaryota</taxon>
        <taxon>Fungi</taxon>
        <taxon>Dikarya</taxon>
        <taxon>Ascomycota</taxon>
        <taxon>Pezizomycotina</taxon>
        <taxon>Eurotiomycetes</taxon>
        <taxon>Eurotiomycetidae</taxon>
        <taxon>Eurotiales</taxon>
        <taxon>Aspergillaceae</taxon>
        <taxon>Penicillium</taxon>
    </lineage>
</organism>
<feature type="domain" description="Fungal STAND N-terminal Goodbye" evidence="1">
    <location>
        <begin position="1"/>
        <end position="51"/>
    </location>
</feature>
<evidence type="ECO:0000313" key="2">
    <source>
        <dbReference type="EMBL" id="KAJ5316205.1"/>
    </source>
</evidence>
<dbReference type="Proteomes" id="UP001147746">
    <property type="component" value="Unassembled WGS sequence"/>
</dbReference>
<reference evidence="2" key="1">
    <citation type="submission" date="2022-12" db="EMBL/GenBank/DDBJ databases">
        <authorList>
            <person name="Petersen C."/>
        </authorList>
    </citation>
    <scope>NUCLEOTIDE SEQUENCE</scope>
    <source>
        <strain evidence="2">IBT 21472</strain>
    </source>
</reference>
<evidence type="ECO:0000259" key="1">
    <source>
        <dbReference type="Pfam" id="PF17109"/>
    </source>
</evidence>
<dbReference type="InterPro" id="IPR031350">
    <property type="entry name" value="Goodbye_dom"/>
</dbReference>
<protein>
    <recommendedName>
        <fullName evidence="1">Fungal STAND N-terminal Goodbye domain-containing protein</fullName>
    </recommendedName>
</protein>
<gene>
    <name evidence="2" type="ORF">N7476_006512</name>
</gene>
<name>A0A9W9U6K9_9EURO</name>
<evidence type="ECO:0000313" key="3">
    <source>
        <dbReference type="Proteomes" id="UP001147746"/>
    </source>
</evidence>
<accession>A0A9W9U6K9</accession>
<dbReference type="EMBL" id="JAPZBO010000005">
    <property type="protein sequence ID" value="KAJ5316205.1"/>
    <property type="molecule type" value="Genomic_DNA"/>
</dbReference>
<sequence length="72" mass="8347">MVADAAFQFFAPAGQCYNALNFVIDAYKNYQSVFESLNALFEKRAEFLGRLPRSSDQIRQRKDEPRTKHCLL</sequence>
<proteinExistence type="predicted"/>
<dbReference type="AlphaFoldDB" id="A0A9W9U6K9"/>
<comment type="caution">
    <text evidence="2">The sequence shown here is derived from an EMBL/GenBank/DDBJ whole genome shotgun (WGS) entry which is preliminary data.</text>
</comment>
<dbReference type="OrthoDB" id="2913095at2759"/>